<feature type="chain" id="PRO_5037160405" evidence="2">
    <location>
        <begin position="21"/>
        <end position="342"/>
    </location>
</feature>
<dbReference type="Gene3D" id="2.120.10.30">
    <property type="entry name" value="TolB, C-terminal domain"/>
    <property type="match status" value="1"/>
</dbReference>
<feature type="region of interest" description="Disordered" evidence="1">
    <location>
        <begin position="45"/>
        <end position="76"/>
    </location>
</feature>
<comment type="caution">
    <text evidence="3">The sequence shown here is derived from an EMBL/GenBank/DDBJ whole genome shotgun (WGS) entry which is preliminary data.</text>
</comment>
<sequence length="342" mass="35642">MKSWLGFWIAGCIAALALLACGRVDQLPDYATAVVVSPPPAYVPTPGPLPSQTPYAGPTATPSPTPKAPPRPPATGSVFLGTVGSSDLHNDLTDPRGLAFAGGSLFVADANRRGLLGAYGAVVEFDPQTGKRLATYTARTSSTSLPVDVSAVAVSTRSATADVEPEFVFAASPWAVFGHVAGKGWPLNLGAPYAPGGVDVALAGKRAWVAERNVVRAYTVMGWLPDDYAAPEIPVAGIRGIGLDETGKPWIAAAGAIFQGSEKWTATASAPVDPRDVAIDLVRGDVVVLDRERILRYSRDGQFLGAAGEGRLKDSRSLAIGDDGSLYVSDGSTRRVYRFAPP</sequence>
<reference evidence="3 4" key="1">
    <citation type="submission" date="2019-03" db="EMBL/GenBank/DDBJ databases">
        <title>Lake Tanganyika Metagenome-Assembled Genomes (MAGs).</title>
        <authorList>
            <person name="Tran P."/>
        </authorList>
    </citation>
    <scope>NUCLEOTIDE SEQUENCE [LARGE SCALE GENOMIC DNA]</scope>
    <source>
        <strain evidence="3">K_DeepCast_65m_m2_236</strain>
    </source>
</reference>
<dbReference type="PROSITE" id="PS51257">
    <property type="entry name" value="PROKAR_LIPOPROTEIN"/>
    <property type="match status" value="1"/>
</dbReference>
<organism evidence="3 4">
    <name type="scientific">Candidatus Tanganyikabacteria bacterium</name>
    <dbReference type="NCBI Taxonomy" id="2961651"/>
    <lineage>
        <taxon>Bacteria</taxon>
        <taxon>Bacillati</taxon>
        <taxon>Candidatus Sericytochromatia</taxon>
        <taxon>Candidatus Tanganyikabacteria</taxon>
    </lineage>
</organism>
<evidence type="ECO:0000256" key="1">
    <source>
        <dbReference type="SAM" id="MobiDB-lite"/>
    </source>
</evidence>
<evidence type="ECO:0000313" key="4">
    <source>
        <dbReference type="Proteomes" id="UP000703893"/>
    </source>
</evidence>
<keyword evidence="2" id="KW-0732">Signal</keyword>
<accession>A0A938BMG9</accession>
<feature type="compositionally biased region" description="Pro residues" evidence="1">
    <location>
        <begin position="61"/>
        <end position="73"/>
    </location>
</feature>
<dbReference type="Proteomes" id="UP000703893">
    <property type="component" value="Unassembled WGS sequence"/>
</dbReference>
<evidence type="ECO:0000256" key="2">
    <source>
        <dbReference type="SAM" id="SignalP"/>
    </source>
</evidence>
<protein>
    <submittedName>
        <fullName evidence="3">Uncharacterized protein</fullName>
    </submittedName>
</protein>
<feature type="signal peptide" evidence="2">
    <location>
        <begin position="1"/>
        <end position="20"/>
    </location>
</feature>
<gene>
    <name evidence="3" type="ORF">FJZ00_03940</name>
</gene>
<evidence type="ECO:0000313" key="3">
    <source>
        <dbReference type="EMBL" id="MBM3274278.1"/>
    </source>
</evidence>
<dbReference type="SUPFAM" id="SSF101898">
    <property type="entry name" value="NHL repeat"/>
    <property type="match status" value="1"/>
</dbReference>
<name>A0A938BMG9_9BACT</name>
<dbReference type="EMBL" id="VGJX01000170">
    <property type="protein sequence ID" value="MBM3274278.1"/>
    <property type="molecule type" value="Genomic_DNA"/>
</dbReference>
<dbReference type="AlphaFoldDB" id="A0A938BMG9"/>
<proteinExistence type="predicted"/>
<dbReference type="InterPro" id="IPR011042">
    <property type="entry name" value="6-blade_b-propeller_TolB-like"/>
</dbReference>